<accession>A0A6P8IBU7</accession>
<dbReference type="Gene3D" id="2.60.40.10">
    <property type="entry name" value="Immunoglobulins"/>
    <property type="match status" value="2"/>
</dbReference>
<reference evidence="5" key="1">
    <citation type="submission" date="2025-08" db="UniProtKB">
        <authorList>
            <consortium name="RefSeq"/>
        </authorList>
    </citation>
    <scope>IDENTIFICATION</scope>
    <source>
        <tissue evidence="5">Tentacle</tissue>
    </source>
</reference>
<evidence type="ECO:0000259" key="3">
    <source>
        <dbReference type="Pfam" id="PF01833"/>
    </source>
</evidence>
<evidence type="ECO:0000313" key="5">
    <source>
        <dbReference type="RefSeq" id="XP_031563047.1"/>
    </source>
</evidence>
<dbReference type="GeneID" id="116298664"/>
<protein>
    <submittedName>
        <fullName evidence="5">Fibrocystin-L-like</fullName>
    </submittedName>
</protein>
<dbReference type="InterPro" id="IPR002909">
    <property type="entry name" value="IPT_dom"/>
</dbReference>
<evidence type="ECO:0000256" key="2">
    <source>
        <dbReference type="SAM" id="SignalP"/>
    </source>
</evidence>
<dbReference type="PANTHER" id="PTHR46769:SF2">
    <property type="entry name" value="FIBROCYSTIN-L ISOFORM 2 PRECURSOR-RELATED"/>
    <property type="match status" value="1"/>
</dbReference>
<dbReference type="AlphaFoldDB" id="A0A6P8IBU7"/>
<feature type="domain" description="IPT/TIG" evidence="3">
    <location>
        <begin position="137"/>
        <end position="232"/>
    </location>
</feature>
<dbReference type="PANTHER" id="PTHR46769">
    <property type="entry name" value="POLYCYSTIC KIDNEY AND HEPATIC DISEASE 1 (AUTOSOMAL RECESSIVE)-LIKE 1"/>
    <property type="match status" value="1"/>
</dbReference>
<feature type="chain" id="PRO_5027892660" evidence="2">
    <location>
        <begin position="23"/>
        <end position="260"/>
    </location>
</feature>
<dbReference type="InParanoid" id="A0A6P8IBU7"/>
<dbReference type="InterPro" id="IPR052387">
    <property type="entry name" value="Fibrocystin"/>
</dbReference>
<feature type="signal peptide" evidence="2">
    <location>
        <begin position="1"/>
        <end position="22"/>
    </location>
</feature>
<gene>
    <name evidence="5" type="primary">LOC116298664</name>
</gene>
<dbReference type="KEGG" id="aten:116298664"/>
<evidence type="ECO:0000256" key="1">
    <source>
        <dbReference type="ARBA" id="ARBA00022729"/>
    </source>
</evidence>
<dbReference type="Pfam" id="PF01833">
    <property type="entry name" value="TIG"/>
    <property type="match status" value="2"/>
</dbReference>
<evidence type="ECO:0000313" key="4">
    <source>
        <dbReference type="Proteomes" id="UP000515163"/>
    </source>
</evidence>
<feature type="domain" description="IPT/TIG" evidence="3">
    <location>
        <begin position="25"/>
        <end position="112"/>
    </location>
</feature>
<dbReference type="SUPFAM" id="SSF81296">
    <property type="entry name" value="E set domains"/>
    <property type="match status" value="2"/>
</dbReference>
<organism evidence="4 5">
    <name type="scientific">Actinia tenebrosa</name>
    <name type="common">Australian red waratah sea anemone</name>
    <dbReference type="NCBI Taxonomy" id="6105"/>
    <lineage>
        <taxon>Eukaryota</taxon>
        <taxon>Metazoa</taxon>
        <taxon>Cnidaria</taxon>
        <taxon>Anthozoa</taxon>
        <taxon>Hexacorallia</taxon>
        <taxon>Actiniaria</taxon>
        <taxon>Actiniidae</taxon>
        <taxon>Actinia</taxon>
    </lineage>
</organism>
<dbReference type="RefSeq" id="XP_031563047.1">
    <property type="nucleotide sequence ID" value="XM_031707187.1"/>
</dbReference>
<name>A0A6P8IBU7_ACTTE</name>
<dbReference type="OrthoDB" id="120976at2759"/>
<keyword evidence="4" id="KW-1185">Reference proteome</keyword>
<keyword evidence="1 2" id="KW-0732">Signal</keyword>
<dbReference type="InterPro" id="IPR013783">
    <property type="entry name" value="Ig-like_fold"/>
</dbReference>
<dbReference type="Proteomes" id="UP000515163">
    <property type="component" value="Unplaced"/>
</dbReference>
<sequence length="260" mass="28609">MAFLWLSTFIIYIFSIIVQVRGGRVTRISPVSGSVRGATRLTIFGEGFAESQFNYYVPQLGNNVTLISVTGTHALACDVIPYYTNRQQIVCNTRPSPFGFGAYNIRVQVDGVLLRSIKGSTYCDGECVFKYEDNATPTVTSISPRYGVPGSVITIRGRIFTDRYVEAEGTNSDGVSILRVFAGSGMCEPLNQDTKEMYGIAFDKYSSSTGYIKCRTTPTTVGSHRVSFIVSKYGRSLMSKDALLVDSQDKLYMFQAHAGT</sequence>
<proteinExistence type="predicted"/>
<dbReference type="InterPro" id="IPR014756">
    <property type="entry name" value="Ig_E-set"/>
</dbReference>